<keyword evidence="5" id="KW-0378">Hydrolase</keyword>
<dbReference type="Gene3D" id="3.30.70.100">
    <property type="match status" value="1"/>
</dbReference>
<dbReference type="PANTHER" id="PTHR47268">
    <property type="entry name" value="ACYLPHOSPHATASE"/>
    <property type="match status" value="1"/>
</dbReference>
<evidence type="ECO:0000259" key="7">
    <source>
        <dbReference type="PROSITE" id="PS51160"/>
    </source>
</evidence>
<evidence type="ECO:0000256" key="2">
    <source>
        <dbReference type="ARBA" id="ARBA00012150"/>
    </source>
</evidence>
<dbReference type="PANTHER" id="PTHR47268:SF4">
    <property type="entry name" value="ACYLPHOSPHATASE"/>
    <property type="match status" value="1"/>
</dbReference>
<evidence type="ECO:0000256" key="4">
    <source>
        <dbReference type="ARBA" id="ARBA00047645"/>
    </source>
</evidence>
<dbReference type="Pfam" id="PF00708">
    <property type="entry name" value="Acylphosphatase"/>
    <property type="match status" value="1"/>
</dbReference>
<dbReference type="PROSITE" id="PS00151">
    <property type="entry name" value="ACYLPHOSPHATASE_2"/>
    <property type="match status" value="1"/>
</dbReference>
<comment type="similarity">
    <text evidence="1 6">Belongs to the acylphosphatase family.</text>
</comment>
<dbReference type="RefSeq" id="WP_190425071.1">
    <property type="nucleotide sequence ID" value="NZ_JAMPKK010000023.1"/>
</dbReference>
<dbReference type="InterPro" id="IPR017968">
    <property type="entry name" value="Acylphosphatase_CS"/>
</dbReference>
<dbReference type="InterPro" id="IPR001792">
    <property type="entry name" value="Acylphosphatase-like_dom"/>
</dbReference>
<dbReference type="InterPro" id="IPR036046">
    <property type="entry name" value="Acylphosphatase-like_dom_sf"/>
</dbReference>
<reference evidence="8 9" key="1">
    <citation type="submission" date="2022-04" db="EMBL/GenBank/DDBJ databases">
        <title>Positive selection, recombination, and allopatry shape intraspecific diversity of widespread and dominant cyanobacteria.</title>
        <authorList>
            <person name="Wei J."/>
            <person name="Shu W."/>
            <person name="Hu C."/>
        </authorList>
    </citation>
    <scope>NUCLEOTIDE SEQUENCE [LARGE SCALE GENOMIC DNA]</scope>
    <source>
        <strain evidence="8 9">GB2-A5</strain>
    </source>
</reference>
<name>A0ABV0JP43_9CYAN</name>
<feature type="active site" evidence="5">
    <location>
        <position position="27"/>
    </location>
</feature>
<dbReference type="EC" id="3.6.1.7" evidence="2 5"/>
<dbReference type="InterPro" id="IPR020456">
    <property type="entry name" value="Acylphosphatase"/>
</dbReference>
<dbReference type="EMBL" id="JAMPKK010000023">
    <property type="protein sequence ID" value="MEP0865204.1"/>
    <property type="molecule type" value="Genomic_DNA"/>
</dbReference>
<dbReference type="NCBIfam" id="NF011016">
    <property type="entry name" value="PRK14444.1"/>
    <property type="match status" value="1"/>
</dbReference>
<keyword evidence="9" id="KW-1185">Reference proteome</keyword>
<dbReference type="Proteomes" id="UP001442494">
    <property type="component" value="Unassembled WGS sequence"/>
</dbReference>
<comment type="catalytic activity">
    <reaction evidence="4 5">
        <text>an acyl phosphate + H2O = a carboxylate + phosphate + H(+)</text>
        <dbReference type="Rhea" id="RHEA:14965"/>
        <dbReference type="ChEBI" id="CHEBI:15377"/>
        <dbReference type="ChEBI" id="CHEBI:15378"/>
        <dbReference type="ChEBI" id="CHEBI:29067"/>
        <dbReference type="ChEBI" id="CHEBI:43474"/>
        <dbReference type="ChEBI" id="CHEBI:59918"/>
        <dbReference type="EC" id="3.6.1.7"/>
    </reaction>
</comment>
<organism evidence="8 9">
    <name type="scientific">Funiculus sociatus GB2-A5</name>
    <dbReference type="NCBI Taxonomy" id="2933946"/>
    <lineage>
        <taxon>Bacteria</taxon>
        <taxon>Bacillati</taxon>
        <taxon>Cyanobacteriota</taxon>
        <taxon>Cyanophyceae</taxon>
        <taxon>Coleofasciculales</taxon>
        <taxon>Coleofasciculaceae</taxon>
        <taxon>Funiculus</taxon>
    </lineage>
</organism>
<dbReference type="PROSITE" id="PS51160">
    <property type="entry name" value="ACYLPHOSPHATASE_3"/>
    <property type="match status" value="1"/>
</dbReference>
<gene>
    <name evidence="8" type="ORF">NDI37_12080</name>
</gene>
<evidence type="ECO:0000313" key="9">
    <source>
        <dbReference type="Proteomes" id="UP001442494"/>
    </source>
</evidence>
<proteinExistence type="inferred from homology"/>
<evidence type="ECO:0000256" key="6">
    <source>
        <dbReference type="RuleBase" id="RU004168"/>
    </source>
</evidence>
<feature type="domain" description="Acylphosphatase-like" evidence="7">
    <location>
        <begin position="12"/>
        <end position="98"/>
    </location>
</feature>
<feature type="active site" evidence="5">
    <location>
        <position position="45"/>
    </location>
</feature>
<evidence type="ECO:0000256" key="1">
    <source>
        <dbReference type="ARBA" id="ARBA00005614"/>
    </source>
</evidence>
<dbReference type="SUPFAM" id="SSF54975">
    <property type="entry name" value="Acylphosphatase/BLUF domain-like"/>
    <property type="match status" value="1"/>
</dbReference>
<comment type="caution">
    <text evidence="8">The sequence shown here is derived from an EMBL/GenBank/DDBJ whole genome shotgun (WGS) entry which is preliminary data.</text>
</comment>
<evidence type="ECO:0000256" key="3">
    <source>
        <dbReference type="ARBA" id="ARBA00015991"/>
    </source>
</evidence>
<protein>
    <recommendedName>
        <fullName evidence="3 5">acylphosphatase</fullName>
        <ecNumber evidence="2 5">3.6.1.7</ecNumber>
    </recommendedName>
</protein>
<accession>A0ABV0JP43</accession>
<evidence type="ECO:0000256" key="5">
    <source>
        <dbReference type="PROSITE-ProRule" id="PRU00520"/>
    </source>
</evidence>
<evidence type="ECO:0000313" key="8">
    <source>
        <dbReference type="EMBL" id="MEP0865204.1"/>
    </source>
</evidence>
<sequence length="98" mass="11009">MQNPSAPAEEIRAHVFVSGIVQGVGYRYSTAQQAKYLGVSGWVRNLPDGRVEAVFEGTQDIVEEMIRWCHQGPSAAVVKDVAVEYETPERLRGFEMRR</sequence>